<accession>M7XIU3</accession>
<sequence>MSEIGGLSRLKHIVLIGQDDLLNSVNKRVLELIGYEGAIHIIRNLDDAFGLFSQLFAQTNNPREPLGTLVFIDMNFPRKGVFDLLGFLSISPIQYRENLLAILMVEDCAEGQLMTDKKLDIRIESVSKPITRSLISDLLDRCFFPERS</sequence>
<dbReference type="EMBL" id="AMZY02000006">
    <property type="protein sequence ID" value="EMS34458.1"/>
    <property type="molecule type" value="Genomic_DNA"/>
</dbReference>
<keyword evidence="2" id="KW-1185">Reference proteome</keyword>
<organism evidence="1 2">
    <name type="scientific">Mariniradius saccharolyticus AK6</name>
    <dbReference type="NCBI Taxonomy" id="1239962"/>
    <lineage>
        <taxon>Bacteria</taxon>
        <taxon>Pseudomonadati</taxon>
        <taxon>Bacteroidota</taxon>
        <taxon>Cytophagia</taxon>
        <taxon>Cytophagales</taxon>
        <taxon>Cyclobacteriaceae</taxon>
        <taxon>Mariniradius</taxon>
    </lineage>
</organism>
<name>M7XIU3_9BACT</name>
<protein>
    <recommendedName>
        <fullName evidence="3">Response regulatory domain-containing protein</fullName>
    </recommendedName>
</protein>
<evidence type="ECO:0000313" key="2">
    <source>
        <dbReference type="Proteomes" id="UP000010953"/>
    </source>
</evidence>
<reference evidence="1" key="1">
    <citation type="submission" date="2013-01" db="EMBL/GenBank/DDBJ databases">
        <title>Genome assembly of Mariniradius saccharolyticus AK6.</title>
        <authorList>
            <person name="Vaidya B."/>
            <person name="Khatri I."/>
            <person name="Tanuku N.R.S."/>
            <person name="Subramanian S."/>
            <person name="Pinnaka A."/>
        </authorList>
    </citation>
    <scope>NUCLEOTIDE SEQUENCE [LARGE SCALE GENOMIC DNA]</scope>
    <source>
        <strain evidence="1">AK6</strain>
    </source>
</reference>
<evidence type="ECO:0000313" key="1">
    <source>
        <dbReference type="EMBL" id="EMS34458.1"/>
    </source>
</evidence>
<comment type="caution">
    <text evidence="1">The sequence shown here is derived from an EMBL/GenBank/DDBJ whole genome shotgun (WGS) entry which is preliminary data.</text>
</comment>
<gene>
    <name evidence="1" type="ORF">C943_03677</name>
</gene>
<proteinExistence type="predicted"/>
<dbReference type="InParanoid" id="M7XIU3"/>
<dbReference type="AlphaFoldDB" id="M7XIU3"/>
<evidence type="ECO:0008006" key="3">
    <source>
        <dbReference type="Google" id="ProtNLM"/>
    </source>
</evidence>
<dbReference type="Proteomes" id="UP000010953">
    <property type="component" value="Unassembled WGS sequence"/>
</dbReference>